<proteinExistence type="predicted"/>
<evidence type="ECO:0000313" key="2">
    <source>
        <dbReference type="Proteomes" id="UP000189670"/>
    </source>
</evidence>
<accession>A0A1V1NRC7</accession>
<reference evidence="2" key="1">
    <citation type="submission" date="2012-11" db="EMBL/GenBank/DDBJ databases">
        <authorList>
            <person name="Lucero-Rivera Y.E."/>
            <person name="Tovar-Ramirez D."/>
        </authorList>
    </citation>
    <scope>NUCLEOTIDE SEQUENCE [LARGE SCALE GENOMIC DNA]</scope>
    <source>
        <strain evidence="2">Araruama</strain>
    </source>
</reference>
<organism evidence="1 2">
    <name type="scientific">Candidatus Magnetoglobus multicellularis str. Araruama</name>
    <dbReference type="NCBI Taxonomy" id="890399"/>
    <lineage>
        <taxon>Bacteria</taxon>
        <taxon>Pseudomonadati</taxon>
        <taxon>Thermodesulfobacteriota</taxon>
        <taxon>Desulfobacteria</taxon>
        <taxon>Desulfobacterales</taxon>
        <taxon>Desulfobacteraceae</taxon>
        <taxon>Candidatus Magnetoglobus</taxon>
    </lineage>
</organism>
<sequence length="239" mass="26749">MCPQITVLMEILISGFMLLKDNGDIISITSNTLSIAYLEGQYKVKFDTQVSTPTFSIYDNDTKDYLLTDDLTPRVAVTNDADVIAWALGEMQMIQPSLNSTAWRLEKPYEYTFVNIEEGAKLVYLWVKDRAGNISAQAVTYNIIYTQGEAPEAELANFARVDLDSGQYLKAGDYTATINLNLLKPLAATPTFWLHYDEVLATDNYELPIKAIITENTIGVDYVVTFNVPIDHSLDGEAY</sequence>
<name>A0A1V1NRC7_9BACT</name>
<dbReference type="Proteomes" id="UP000189670">
    <property type="component" value="Unassembled WGS sequence"/>
</dbReference>
<protein>
    <submittedName>
        <fullName evidence="1">Uncharacterized protein</fullName>
    </submittedName>
</protein>
<gene>
    <name evidence="1" type="ORF">OMM_14727</name>
</gene>
<comment type="caution">
    <text evidence="1">The sequence shown here is derived from an EMBL/GenBank/DDBJ whole genome shotgun (WGS) entry which is preliminary data.</text>
</comment>
<feature type="non-terminal residue" evidence="1">
    <location>
        <position position="239"/>
    </location>
</feature>
<evidence type="ECO:0000313" key="1">
    <source>
        <dbReference type="EMBL" id="ETR65152.1"/>
    </source>
</evidence>
<dbReference type="EMBL" id="ATBP01003148">
    <property type="protein sequence ID" value="ETR65152.1"/>
    <property type="molecule type" value="Genomic_DNA"/>
</dbReference>
<dbReference type="AlphaFoldDB" id="A0A1V1NRC7"/>